<dbReference type="Proteomes" id="UP000813461">
    <property type="component" value="Unassembled WGS sequence"/>
</dbReference>
<dbReference type="EMBL" id="JAGMVJ010000009">
    <property type="protein sequence ID" value="KAH7087296.1"/>
    <property type="molecule type" value="Genomic_DNA"/>
</dbReference>
<protein>
    <submittedName>
        <fullName evidence="1">Uncharacterized protein</fullName>
    </submittedName>
</protein>
<name>A0A8K0R5M5_9PLEO</name>
<accession>A0A8K0R5M5</accession>
<organism evidence="1 2">
    <name type="scientific">Paraphoma chrysanthemicola</name>
    <dbReference type="NCBI Taxonomy" id="798071"/>
    <lineage>
        <taxon>Eukaryota</taxon>
        <taxon>Fungi</taxon>
        <taxon>Dikarya</taxon>
        <taxon>Ascomycota</taxon>
        <taxon>Pezizomycotina</taxon>
        <taxon>Dothideomycetes</taxon>
        <taxon>Pleosporomycetidae</taxon>
        <taxon>Pleosporales</taxon>
        <taxon>Pleosporineae</taxon>
        <taxon>Phaeosphaeriaceae</taxon>
        <taxon>Paraphoma</taxon>
    </lineage>
</organism>
<gene>
    <name evidence="1" type="ORF">FB567DRAFT_621059</name>
</gene>
<keyword evidence="2" id="KW-1185">Reference proteome</keyword>
<evidence type="ECO:0000313" key="1">
    <source>
        <dbReference type="EMBL" id="KAH7087296.1"/>
    </source>
</evidence>
<proteinExistence type="predicted"/>
<reference evidence="1" key="1">
    <citation type="journal article" date="2021" name="Nat. Commun.">
        <title>Genetic determinants of endophytism in the Arabidopsis root mycobiome.</title>
        <authorList>
            <person name="Mesny F."/>
            <person name="Miyauchi S."/>
            <person name="Thiergart T."/>
            <person name="Pickel B."/>
            <person name="Atanasova L."/>
            <person name="Karlsson M."/>
            <person name="Huettel B."/>
            <person name="Barry K.W."/>
            <person name="Haridas S."/>
            <person name="Chen C."/>
            <person name="Bauer D."/>
            <person name="Andreopoulos W."/>
            <person name="Pangilinan J."/>
            <person name="LaButti K."/>
            <person name="Riley R."/>
            <person name="Lipzen A."/>
            <person name="Clum A."/>
            <person name="Drula E."/>
            <person name="Henrissat B."/>
            <person name="Kohler A."/>
            <person name="Grigoriev I.V."/>
            <person name="Martin F.M."/>
            <person name="Hacquard S."/>
        </authorList>
    </citation>
    <scope>NUCLEOTIDE SEQUENCE</scope>
    <source>
        <strain evidence="1">MPI-SDFR-AT-0120</strain>
    </source>
</reference>
<dbReference type="OrthoDB" id="6365676at2759"/>
<evidence type="ECO:0000313" key="2">
    <source>
        <dbReference type="Proteomes" id="UP000813461"/>
    </source>
</evidence>
<sequence>MEKQTWLPIELILNVVTCSLPAPGTLLDAAHPTTKLLLTFTLVCRETRRVARRGLREHCAYLDSERRLSSFLRAIPSQPDLRGIVSLTLAPFDHSIDNLPLCSWVRELFCFTCESLTKLVIDMPLRTCYPENDHLAVRPVLRVGFERLVNLVEFVSTRDELYLDVTEFEDACVWEKWPRLERLALYNVSANEKFWQRVARHPSLETLILSNPDSFFEVDPKVEYFKHTSRSISIMICQPLGYRVGVPDYGEGSNWTSLDPNHRMAIFRRDLLGFDDGESYLDLDGFRQCIRVAVEDGSLWLWQGEKVTHPDALHSKVGQ</sequence>
<dbReference type="AlphaFoldDB" id="A0A8K0R5M5"/>
<comment type="caution">
    <text evidence="1">The sequence shown here is derived from an EMBL/GenBank/DDBJ whole genome shotgun (WGS) entry which is preliminary data.</text>
</comment>